<dbReference type="STRING" id="13249.T1HK51"/>
<feature type="region of interest" description="Disordered" evidence="1">
    <location>
        <begin position="141"/>
        <end position="205"/>
    </location>
</feature>
<reference evidence="2" key="1">
    <citation type="submission" date="2015-05" db="UniProtKB">
        <authorList>
            <consortium name="EnsemblMetazoa"/>
        </authorList>
    </citation>
    <scope>IDENTIFICATION</scope>
</reference>
<evidence type="ECO:0000256" key="1">
    <source>
        <dbReference type="SAM" id="MobiDB-lite"/>
    </source>
</evidence>
<keyword evidence="3" id="KW-1185">Reference proteome</keyword>
<feature type="compositionally biased region" description="Basic and acidic residues" evidence="1">
    <location>
        <begin position="158"/>
        <end position="173"/>
    </location>
</feature>
<dbReference type="EMBL" id="ACPB03011900">
    <property type="status" value="NOT_ANNOTATED_CDS"/>
    <property type="molecule type" value="Genomic_DNA"/>
</dbReference>
<dbReference type="AlphaFoldDB" id="T1HK51"/>
<dbReference type="EMBL" id="ACPB03011897">
    <property type="status" value="NOT_ANNOTATED_CDS"/>
    <property type="molecule type" value="Genomic_DNA"/>
</dbReference>
<feature type="compositionally biased region" description="Acidic residues" evidence="1">
    <location>
        <begin position="174"/>
        <end position="205"/>
    </location>
</feature>
<sequence>MSKTKSILLFNIAKTHNLFYASTIICSTEHYGSKEEVATYKKELNVVPKKLGIRLCPPALMLVYEQSETEGADAGMKLRLRTIPLRNLVTNITSTDFLLEDLRARHDMLAGIPDHKIIRMVEIIKKVRSGKGSLEEIIQENGRTVSEKPSKQSAMHVTNEKSGGKSSKNKIEEEKQDEEDTDFEIDDELPLDKLESEEEDDFWNL</sequence>
<dbReference type="EMBL" id="ACPB03011898">
    <property type="status" value="NOT_ANNOTATED_CDS"/>
    <property type="molecule type" value="Genomic_DNA"/>
</dbReference>
<protein>
    <submittedName>
        <fullName evidence="2">Uncharacterized protein</fullName>
    </submittedName>
</protein>
<dbReference type="EMBL" id="ACPB03011895">
    <property type="status" value="NOT_ANNOTATED_CDS"/>
    <property type="molecule type" value="Genomic_DNA"/>
</dbReference>
<proteinExistence type="predicted"/>
<dbReference type="Proteomes" id="UP000015103">
    <property type="component" value="Unassembled WGS sequence"/>
</dbReference>
<evidence type="ECO:0000313" key="3">
    <source>
        <dbReference type="Proteomes" id="UP000015103"/>
    </source>
</evidence>
<dbReference type="InterPro" id="IPR029412">
    <property type="entry name" value="CEP19"/>
</dbReference>
<evidence type="ECO:0000313" key="2">
    <source>
        <dbReference type="EnsemblMetazoa" id="RPRC004424-PA"/>
    </source>
</evidence>
<dbReference type="InParanoid" id="T1HK51"/>
<name>T1HK51_RHOPR</name>
<dbReference type="EMBL" id="ACPB03011894">
    <property type="status" value="NOT_ANNOTATED_CDS"/>
    <property type="molecule type" value="Genomic_DNA"/>
</dbReference>
<dbReference type="Pfam" id="PF14933">
    <property type="entry name" value="CEP19"/>
    <property type="match status" value="1"/>
</dbReference>
<dbReference type="EMBL" id="ACPB03011896">
    <property type="status" value="NOT_ANNOTATED_CDS"/>
    <property type="molecule type" value="Genomic_DNA"/>
</dbReference>
<accession>T1HK51</accession>
<dbReference type="EnsemblMetazoa" id="RPRC004424-RA">
    <property type="protein sequence ID" value="RPRC004424-PA"/>
    <property type="gene ID" value="RPRC004424"/>
</dbReference>
<dbReference type="EMBL" id="ACPB03011899">
    <property type="status" value="NOT_ANNOTATED_CDS"/>
    <property type="molecule type" value="Genomic_DNA"/>
</dbReference>
<organism evidence="2 3">
    <name type="scientific">Rhodnius prolixus</name>
    <name type="common">Triatomid bug</name>
    <dbReference type="NCBI Taxonomy" id="13249"/>
    <lineage>
        <taxon>Eukaryota</taxon>
        <taxon>Metazoa</taxon>
        <taxon>Ecdysozoa</taxon>
        <taxon>Arthropoda</taxon>
        <taxon>Hexapoda</taxon>
        <taxon>Insecta</taxon>
        <taxon>Pterygota</taxon>
        <taxon>Neoptera</taxon>
        <taxon>Paraneoptera</taxon>
        <taxon>Hemiptera</taxon>
        <taxon>Heteroptera</taxon>
        <taxon>Panheteroptera</taxon>
        <taxon>Cimicomorpha</taxon>
        <taxon>Reduviidae</taxon>
        <taxon>Triatominae</taxon>
        <taxon>Rhodnius</taxon>
    </lineage>
</organism>
<dbReference type="OMA" id="YASTIIC"/>
<dbReference type="VEuPathDB" id="VectorBase:RPRC004424"/>
<dbReference type="HOGENOM" id="CLU_1339040_0_0_1"/>